<dbReference type="AlphaFoldDB" id="A0A543B3J8"/>
<dbReference type="RefSeq" id="WP_142044628.1">
    <property type="nucleotide sequence ID" value="NZ_JBHTGS010000002.1"/>
</dbReference>
<comment type="caution">
    <text evidence="1">The sequence shown here is derived from an EMBL/GenBank/DDBJ whole genome shotgun (WGS) entry which is preliminary data.</text>
</comment>
<dbReference type="Proteomes" id="UP000317043">
    <property type="component" value="Unassembled WGS sequence"/>
</dbReference>
<sequence length="341" mass="37868">MTRHSFADAVAAVTAAADPTALFGSRTSDGTAERKRYRALVKALHPDTVDRSNIDAAHLAFTALNRLWRDYRDDTHGTVAVGGVTYRMGRTPRLDDIAACYRLYDDVGNARDELRLARDPGDNDMIRAEAHALDRIAAHGDPEFAAYVPPRATTIRLRDQNTGVERCGNVLPGTDTFVSLRAVADRYPDGLNPKDAAWMWRRLLVAIGHAHRCGIIHGSVIPEHVLIQPEQHGLLLVDWYYAVPAGRPLTAVVGHARDAYPAEVFARLPAEPSLDILMATRCMTDLIGPRIPSALKRFAHGCTLDNPRQRPTDAWDLLTEFDDVLHRLWGPRVFRPFSMSS</sequence>
<dbReference type="OrthoDB" id="4368010at2"/>
<protein>
    <recommendedName>
        <fullName evidence="3">Protein kinase domain-containing protein</fullName>
    </recommendedName>
</protein>
<keyword evidence="2" id="KW-1185">Reference proteome</keyword>
<accession>A0A543B3J8</accession>
<proteinExistence type="predicted"/>
<dbReference type="SUPFAM" id="SSF56112">
    <property type="entry name" value="Protein kinase-like (PK-like)"/>
    <property type="match status" value="1"/>
</dbReference>
<name>A0A543B3J8_9ACTN</name>
<evidence type="ECO:0000313" key="1">
    <source>
        <dbReference type="EMBL" id="TQL79372.1"/>
    </source>
</evidence>
<dbReference type="EMBL" id="VFOW01000001">
    <property type="protein sequence ID" value="TQL79372.1"/>
    <property type="molecule type" value="Genomic_DNA"/>
</dbReference>
<reference evidence="1 2" key="1">
    <citation type="submission" date="2019-06" db="EMBL/GenBank/DDBJ databases">
        <title>Sequencing the genomes of 1000 actinobacteria strains.</title>
        <authorList>
            <person name="Klenk H.-P."/>
        </authorList>
    </citation>
    <scope>NUCLEOTIDE SEQUENCE [LARGE SCALE GENOMIC DNA]</scope>
    <source>
        <strain evidence="1 2">DSM 45928</strain>
    </source>
</reference>
<dbReference type="InterPro" id="IPR011009">
    <property type="entry name" value="Kinase-like_dom_sf"/>
</dbReference>
<organism evidence="1 2">
    <name type="scientific">Stackebrandtia endophytica</name>
    <dbReference type="NCBI Taxonomy" id="1496996"/>
    <lineage>
        <taxon>Bacteria</taxon>
        <taxon>Bacillati</taxon>
        <taxon>Actinomycetota</taxon>
        <taxon>Actinomycetes</taxon>
        <taxon>Glycomycetales</taxon>
        <taxon>Glycomycetaceae</taxon>
        <taxon>Stackebrandtia</taxon>
    </lineage>
</organism>
<evidence type="ECO:0008006" key="3">
    <source>
        <dbReference type="Google" id="ProtNLM"/>
    </source>
</evidence>
<evidence type="ECO:0000313" key="2">
    <source>
        <dbReference type="Proteomes" id="UP000317043"/>
    </source>
</evidence>
<gene>
    <name evidence="1" type="ORF">FB566_4973</name>
</gene>
<dbReference type="Gene3D" id="1.10.510.10">
    <property type="entry name" value="Transferase(Phosphotransferase) domain 1"/>
    <property type="match status" value="1"/>
</dbReference>
<dbReference type="InParanoid" id="A0A543B3J8"/>